<dbReference type="PANTHER" id="PTHR33231">
    <property type="entry name" value="30S RIBOSOMAL PROTEIN"/>
    <property type="match status" value="1"/>
</dbReference>
<evidence type="ECO:0000313" key="4">
    <source>
        <dbReference type="Proteomes" id="UP001500305"/>
    </source>
</evidence>
<dbReference type="Pfam" id="PF16321">
    <property type="entry name" value="Ribosom_S30AE_C"/>
    <property type="match status" value="1"/>
</dbReference>
<dbReference type="PANTHER" id="PTHR33231:SF1">
    <property type="entry name" value="30S RIBOSOMAL PROTEIN"/>
    <property type="match status" value="1"/>
</dbReference>
<dbReference type="SUPFAM" id="SSF69754">
    <property type="entry name" value="Ribosome binding protein Y (YfiA homologue)"/>
    <property type="match status" value="1"/>
</dbReference>
<evidence type="ECO:0000259" key="2">
    <source>
        <dbReference type="Pfam" id="PF16321"/>
    </source>
</evidence>
<dbReference type="Proteomes" id="UP001500305">
    <property type="component" value="Unassembled WGS sequence"/>
</dbReference>
<accession>A0ABP5QUH0</accession>
<comment type="caution">
    <text evidence="3">The sequence shown here is derived from an EMBL/GenBank/DDBJ whole genome shotgun (WGS) entry which is preliminary data.</text>
</comment>
<dbReference type="InterPro" id="IPR038416">
    <property type="entry name" value="Ribosom_S30AE_C_sf"/>
</dbReference>
<evidence type="ECO:0000313" key="3">
    <source>
        <dbReference type="EMBL" id="GAA2243993.1"/>
    </source>
</evidence>
<dbReference type="EMBL" id="BAAATR010000010">
    <property type="protein sequence ID" value="GAA2243993.1"/>
    <property type="molecule type" value="Genomic_DNA"/>
</dbReference>
<keyword evidence="4" id="KW-1185">Reference proteome</keyword>
<name>A0ABP5QUH0_9ACTN</name>
<proteinExistence type="predicted"/>
<feature type="compositionally biased region" description="Basic and acidic residues" evidence="1">
    <location>
        <begin position="117"/>
        <end position="139"/>
    </location>
</feature>
<feature type="region of interest" description="Disordered" evidence="1">
    <location>
        <begin position="107"/>
        <end position="139"/>
    </location>
</feature>
<dbReference type="InterPro" id="IPR036567">
    <property type="entry name" value="RHF-like"/>
</dbReference>
<organism evidence="3 4">
    <name type="scientific">Kitasatospora cystarginea</name>
    <dbReference type="NCBI Taxonomy" id="58350"/>
    <lineage>
        <taxon>Bacteria</taxon>
        <taxon>Bacillati</taxon>
        <taxon>Actinomycetota</taxon>
        <taxon>Actinomycetes</taxon>
        <taxon>Kitasatosporales</taxon>
        <taxon>Streptomycetaceae</taxon>
        <taxon>Kitasatospora</taxon>
    </lineage>
</organism>
<feature type="domain" description="Sigma 54 modulation/S30EA ribosomal protein C-terminal" evidence="2">
    <location>
        <begin position="140"/>
        <end position="195"/>
    </location>
</feature>
<reference evidence="4" key="1">
    <citation type="journal article" date="2019" name="Int. J. Syst. Evol. Microbiol.">
        <title>The Global Catalogue of Microorganisms (GCM) 10K type strain sequencing project: providing services to taxonomists for standard genome sequencing and annotation.</title>
        <authorList>
            <consortium name="The Broad Institute Genomics Platform"/>
            <consortium name="The Broad Institute Genome Sequencing Center for Infectious Disease"/>
            <person name="Wu L."/>
            <person name="Ma J."/>
        </authorList>
    </citation>
    <scope>NUCLEOTIDE SEQUENCE [LARGE SCALE GENOMIC DNA]</scope>
    <source>
        <strain evidence="4">JCM 7356</strain>
    </source>
</reference>
<dbReference type="Gene3D" id="3.30.505.50">
    <property type="entry name" value="Sigma 54 modulation/S30EA ribosomal protein, C-terminal domain"/>
    <property type="match status" value="2"/>
</dbReference>
<gene>
    <name evidence="3" type="ORF">GCM10010430_27160</name>
</gene>
<protein>
    <submittedName>
        <fullName evidence="3">HPF/RaiA family ribosome-associated protein</fullName>
    </submittedName>
</protein>
<dbReference type="InterPro" id="IPR050574">
    <property type="entry name" value="HPF/YfiA_ribosome-assoc"/>
</dbReference>
<dbReference type="InterPro" id="IPR032528">
    <property type="entry name" value="Ribosom_S30AE_C"/>
</dbReference>
<sequence>MVNDPVTHQKPEIEVKARGDLPPGTVQLARTKVLALLDEVREPVLFARIRLTRTHNPATERPCLAQANLDVNGRPARAHVAAESMTEAVDLLRDRLTLQVSRLRRHWEAQRGGAPKAGEHEWRHGEEPTHRPDHFPRPVEEREVIRHKSFSLARETPDEAAFEMETMDYGFHLFTDLTTGQDSVIYRAKPTGYRLAQLHPRPEQLGTVAVPLAMSPTPAPLTNPAEAKKRLDATGLPFVFFANDTTGHGNNLHHRYDGHYGLITPAE</sequence>
<evidence type="ECO:0000256" key="1">
    <source>
        <dbReference type="SAM" id="MobiDB-lite"/>
    </source>
</evidence>
<dbReference type="Gene3D" id="3.30.160.100">
    <property type="entry name" value="Ribosome hibernation promotion factor-like"/>
    <property type="match status" value="1"/>
</dbReference>